<feature type="transmembrane region" description="Helical" evidence="1">
    <location>
        <begin position="633"/>
        <end position="651"/>
    </location>
</feature>
<keyword evidence="3" id="KW-0645">Protease</keyword>
<feature type="transmembrane region" description="Helical" evidence="1">
    <location>
        <begin position="340"/>
        <end position="361"/>
    </location>
</feature>
<gene>
    <name evidence="3" type="ORF">CEE69_22745</name>
</gene>
<evidence type="ECO:0000313" key="3">
    <source>
        <dbReference type="EMBL" id="PHQ33040.1"/>
    </source>
</evidence>
<dbReference type="NCBIfam" id="NF041647">
    <property type="entry name" value="ABC_perm_CPBP"/>
    <property type="match status" value="1"/>
</dbReference>
<dbReference type="PANTHER" id="PTHR43471:SF3">
    <property type="entry name" value="ABC TRANSPORTER PERMEASE PROTEIN NATB"/>
    <property type="match status" value="1"/>
</dbReference>
<feature type="transmembrane region" description="Helical" evidence="1">
    <location>
        <begin position="595"/>
        <end position="613"/>
    </location>
</feature>
<dbReference type="GO" id="GO:0140359">
    <property type="term" value="F:ABC-type transporter activity"/>
    <property type="evidence" value="ECO:0007669"/>
    <property type="project" value="InterPro"/>
</dbReference>
<dbReference type="PANTHER" id="PTHR43471">
    <property type="entry name" value="ABC TRANSPORTER PERMEASE"/>
    <property type="match status" value="1"/>
</dbReference>
<sequence length="773" mass="84823">MSESSKQKRERAAKVNRPRLETIGLIYAREMRDQLRDRRTLFTIIVLPILLYPIVGMLLLQIAQFTQQHPISVCVIGMEHVQSAAVGDIPPLLVEKEAEEETNKPEKALPQYRFADAVSEGVQNVNVTTYQTSELQRTGDLSERSETWVRDGIYDCVVCFETPLSGVDLTQPNQQGTIGLFYNVASDQSLVARERMASILNRWRGTWVRNRLSSAGMELSVLDPFQVRDVDIAPERTREAAFWSKLLPFIMLIWAMTGAFYPAIDLVAGEKERGTLETLLCSPTLRSEIVWGKLGAVMSFSMMTAILNACSMLVTSTFVFNQIAIGPAGGSMGTPPLIPMLWLFVALVPLSALFSALALAVAAMARSSKEGQYYLMPLMMLTLPLVLLPMLPGTTLSLGTSLIPVTGMFLLVRTLVEGHMFEALTYVPTVALVTGICLWMAVQWARRQFESESVLFGDGDQWELGAWFRHLWRDRQLAATPTVAFGCGAVVLVGLFFGKLAVTEMPTTFSGIATLVLIPQLGLILGPTLLMSIMLTTSLRTSLRLSLPSWRTWPVIGVLCVMLHPLYIQLAGWISTMYPLSDQAVEAMLPFTQQIASAPWTSVILLMAFVPAICEEITFRGFIFGGLVRGGHPLRAVLVTALMFGISHGVLQQSISATFMGMLLGWIALRTGSVLPGIAIHFSNNAMSASLQRVAELDLPVMNELIQNTANGPAYHPYWTACCFIVSAACLAGIYRITQDVDSINSSDALADRVILGGNATDPSLKRLTAATQ</sequence>
<comment type="caution">
    <text evidence="3">The sequence shown here is derived from an EMBL/GenBank/DDBJ whole genome shotgun (WGS) entry which is preliminary data.</text>
</comment>
<dbReference type="Pfam" id="PF02517">
    <property type="entry name" value="Rce1-like"/>
    <property type="match status" value="1"/>
</dbReference>
<dbReference type="AlphaFoldDB" id="A0A2G1W2E9"/>
<name>A0A2G1W2E9_9BACT</name>
<feature type="transmembrane region" description="Helical" evidence="1">
    <location>
        <begin position="423"/>
        <end position="442"/>
    </location>
</feature>
<organism evidence="3 4">
    <name type="scientific">Rhodopirellula bahusiensis</name>
    <dbReference type="NCBI Taxonomy" id="2014065"/>
    <lineage>
        <taxon>Bacteria</taxon>
        <taxon>Pseudomonadati</taxon>
        <taxon>Planctomycetota</taxon>
        <taxon>Planctomycetia</taxon>
        <taxon>Pirellulales</taxon>
        <taxon>Pirellulaceae</taxon>
        <taxon>Rhodopirellula</taxon>
    </lineage>
</organism>
<accession>A0A2G1W2E9</accession>
<proteinExistence type="predicted"/>
<dbReference type="InterPro" id="IPR003675">
    <property type="entry name" value="Rce1/LyrA-like_dom"/>
</dbReference>
<protein>
    <submittedName>
        <fullName evidence="3">CPBP family intramembrane metalloprotease domain-containing protein</fullName>
    </submittedName>
</protein>
<keyword evidence="3" id="KW-0482">Metalloprotease</keyword>
<dbReference type="OrthoDB" id="5486437at2"/>
<evidence type="ECO:0000256" key="1">
    <source>
        <dbReference type="SAM" id="Phobius"/>
    </source>
</evidence>
<feature type="transmembrane region" description="Helical" evidence="1">
    <location>
        <begin position="477"/>
        <end position="497"/>
    </location>
</feature>
<dbReference type="GO" id="GO:0080120">
    <property type="term" value="P:CAAX-box protein maturation"/>
    <property type="evidence" value="ECO:0007669"/>
    <property type="project" value="UniProtKB-ARBA"/>
</dbReference>
<keyword evidence="1" id="KW-1133">Transmembrane helix</keyword>
<reference evidence="3 4" key="1">
    <citation type="submission" date="2017-06" db="EMBL/GenBank/DDBJ databases">
        <title>Description of Rhodopirellula bahusiensis sp. nov.</title>
        <authorList>
            <person name="Kizina J."/>
            <person name="Harder J."/>
        </authorList>
    </citation>
    <scope>NUCLEOTIDE SEQUENCE [LARGE SCALE GENOMIC DNA]</scope>
    <source>
        <strain evidence="3 4">SWK21</strain>
    </source>
</reference>
<evidence type="ECO:0000313" key="4">
    <source>
        <dbReference type="Proteomes" id="UP000225740"/>
    </source>
</evidence>
<keyword evidence="3" id="KW-0378">Hydrolase</keyword>
<dbReference type="GeneID" id="90610784"/>
<dbReference type="GO" id="GO:0006508">
    <property type="term" value="P:proteolysis"/>
    <property type="evidence" value="ECO:0007669"/>
    <property type="project" value="UniProtKB-KW"/>
</dbReference>
<feature type="transmembrane region" description="Helical" evidence="1">
    <location>
        <begin position="553"/>
        <end position="574"/>
    </location>
</feature>
<keyword evidence="1" id="KW-0472">Membrane</keyword>
<feature type="transmembrane region" description="Helical" evidence="1">
    <location>
        <begin position="294"/>
        <end position="320"/>
    </location>
</feature>
<dbReference type="Proteomes" id="UP000225740">
    <property type="component" value="Unassembled WGS sequence"/>
</dbReference>
<dbReference type="GO" id="GO:0008237">
    <property type="term" value="F:metallopeptidase activity"/>
    <property type="evidence" value="ECO:0007669"/>
    <property type="project" value="UniProtKB-KW"/>
</dbReference>
<feature type="transmembrane region" description="Helical" evidence="1">
    <location>
        <begin position="509"/>
        <end position="533"/>
    </location>
</feature>
<dbReference type="Pfam" id="PF12679">
    <property type="entry name" value="ABC2_membrane_2"/>
    <property type="match status" value="1"/>
</dbReference>
<dbReference type="GO" id="GO:0004175">
    <property type="term" value="F:endopeptidase activity"/>
    <property type="evidence" value="ECO:0007669"/>
    <property type="project" value="UniProtKB-ARBA"/>
</dbReference>
<dbReference type="RefSeq" id="WP_099262938.1">
    <property type="nucleotide sequence ID" value="NZ_NIZW01000020.1"/>
</dbReference>
<dbReference type="EMBL" id="NIZW01000020">
    <property type="protein sequence ID" value="PHQ33040.1"/>
    <property type="molecule type" value="Genomic_DNA"/>
</dbReference>
<dbReference type="GO" id="GO:0005886">
    <property type="term" value="C:plasma membrane"/>
    <property type="evidence" value="ECO:0007669"/>
    <property type="project" value="UniProtKB-SubCell"/>
</dbReference>
<feature type="transmembrane region" description="Helical" evidence="1">
    <location>
        <begin position="718"/>
        <end position="737"/>
    </location>
</feature>
<keyword evidence="4" id="KW-1185">Reference proteome</keyword>
<feature type="transmembrane region" description="Helical" evidence="1">
    <location>
        <begin position="41"/>
        <end position="63"/>
    </location>
</feature>
<evidence type="ECO:0000259" key="2">
    <source>
        <dbReference type="Pfam" id="PF02517"/>
    </source>
</evidence>
<feature type="transmembrane region" description="Helical" evidence="1">
    <location>
        <begin position="246"/>
        <end position="264"/>
    </location>
</feature>
<feature type="domain" description="CAAX prenyl protease 2/Lysostaphin resistance protein A-like" evidence="2">
    <location>
        <begin position="601"/>
        <end position="687"/>
    </location>
</feature>
<keyword evidence="1" id="KW-0812">Transmembrane</keyword>